<evidence type="ECO:0000256" key="4">
    <source>
        <dbReference type="ARBA" id="ARBA00023163"/>
    </source>
</evidence>
<dbReference type="CDD" id="cd17535">
    <property type="entry name" value="REC_NarL-like"/>
    <property type="match status" value="1"/>
</dbReference>
<feature type="domain" description="Response regulatory" evidence="7">
    <location>
        <begin position="3"/>
        <end position="118"/>
    </location>
</feature>
<name>A0A6I4TE98_9SPHN</name>
<dbReference type="AlphaFoldDB" id="A0A6I4TE98"/>
<dbReference type="Pfam" id="PF00072">
    <property type="entry name" value="Response_reg"/>
    <property type="match status" value="1"/>
</dbReference>
<accession>A0A6I4TE98</accession>
<evidence type="ECO:0000313" key="8">
    <source>
        <dbReference type="EMBL" id="MXO75114.1"/>
    </source>
</evidence>
<dbReference type="GO" id="GO:0000160">
    <property type="term" value="P:phosphorelay signal transduction system"/>
    <property type="evidence" value="ECO:0007669"/>
    <property type="project" value="InterPro"/>
</dbReference>
<dbReference type="InterPro" id="IPR039420">
    <property type="entry name" value="WalR-like"/>
</dbReference>
<dbReference type="GO" id="GO:0006355">
    <property type="term" value="P:regulation of DNA-templated transcription"/>
    <property type="evidence" value="ECO:0007669"/>
    <property type="project" value="InterPro"/>
</dbReference>
<feature type="modified residue" description="4-aspartylphosphate" evidence="5">
    <location>
        <position position="54"/>
    </location>
</feature>
<dbReference type="PROSITE" id="PS50043">
    <property type="entry name" value="HTH_LUXR_2"/>
    <property type="match status" value="1"/>
</dbReference>
<reference evidence="8 9" key="1">
    <citation type="submission" date="2019-12" db="EMBL/GenBank/DDBJ databases">
        <title>Genomic-based taxomic classification of the family Erythrobacteraceae.</title>
        <authorList>
            <person name="Xu L."/>
        </authorList>
    </citation>
    <scope>NUCLEOTIDE SEQUENCE [LARGE SCALE GENOMIC DNA]</scope>
    <source>
        <strain evidence="8 9">100921-2</strain>
    </source>
</reference>
<evidence type="ECO:0000256" key="5">
    <source>
        <dbReference type="PROSITE-ProRule" id="PRU00169"/>
    </source>
</evidence>
<keyword evidence="9" id="KW-1185">Reference proteome</keyword>
<dbReference type="SMART" id="SM00448">
    <property type="entry name" value="REC"/>
    <property type="match status" value="1"/>
</dbReference>
<dbReference type="SMART" id="SM00421">
    <property type="entry name" value="HTH_LUXR"/>
    <property type="match status" value="1"/>
</dbReference>
<dbReference type="PRINTS" id="PR00038">
    <property type="entry name" value="HTHLUXR"/>
</dbReference>
<dbReference type="RefSeq" id="WP_160610797.1">
    <property type="nucleotide sequence ID" value="NZ_WTZA01000001.1"/>
</dbReference>
<dbReference type="PROSITE" id="PS50110">
    <property type="entry name" value="RESPONSE_REGULATORY"/>
    <property type="match status" value="1"/>
</dbReference>
<comment type="caution">
    <text evidence="8">The sequence shown here is derived from an EMBL/GenBank/DDBJ whole genome shotgun (WGS) entry which is preliminary data.</text>
</comment>
<dbReference type="SUPFAM" id="SSF46894">
    <property type="entry name" value="C-terminal effector domain of the bipartite response regulators"/>
    <property type="match status" value="1"/>
</dbReference>
<dbReference type="Gene3D" id="3.40.50.2300">
    <property type="match status" value="1"/>
</dbReference>
<dbReference type="GO" id="GO:0003677">
    <property type="term" value="F:DNA binding"/>
    <property type="evidence" value="ECO:0007669"/>
    <property type="project" value="UniProtKB-KW"/>
</dbReference>
<sequence>MRPIIVIDDHELAHSGIRLLLADSAHFRLAGCFIRAADGIAFASVTPGAIVMLDLELPDIDGLSALGEIRSRNLADVVIMTGVTAPDMLRKAVELGAQGVVCKGDPIEEAHAALQAVNRGETYHSQCAAELLARSAQPQVALSERQHTILQFVAGGCSNKEIAYRMNISPPTVSFHLAEIRRKLGAENSRQVVDRALAAGLLTRPAT</sequence>
<evidence type="ECO:0000259" key="6">
    <source>
        <dbReference type="PROSITE" id="PS50043"/>
    </source>
</evidence>
<dbReference type="OrthoDB" id="9814495at2"/>
<keyword evidence="1 5" id="KW-0597">Phosphoprotein</keyword>
<dbReference type="InterPro" id="IPR011006">
    <property type="entry name" value="CheY-like_superfamily"/>
</dbReference>
<dbReference type="SUPFAM" id="SSF52172">
    <property type="entry name" value="CheY-like"/>
    <property type="match status" value="1"/>
</dbReference>
<feature type="domain" description="HTH luxR-type" evidence="6">
    <location>
        <begin position="135"/>
        <end position="200"/>
    </location>
</feature>
<keyword evidence="2" id="KW-0805">Transcription regulation</keyword>
<evidence type="ECO:0000313" key="9">
    <source>
        <dbReference type="Proteomes" id="UP000439522"/>
    </source>
</evidence>
<dbReference type="InterPro" id="IPR016032">
    <property type="entry name" value="Sig_transdc_resp-reg_C-effctor"/>
</dbReference>
<dbReference type="InterPro" id="IPR000792">
    <property type="entry name" value="Tscrpt_reg_LuxR_C"/>
</dbReference>
<dbReference type="CDD" id="cd06170">
    <property type="entry name" value="LuxR_C_like"/>
    <property type="match status" value="1"/>
</dbReference>
<organism evidence="8 9">
    <name type="scientific">Tsuneonella aeria</name>
    <dbReference type="NCBI Taxonomy" id="1837929"/>
    <lineage>
        <taxon>Bacteria</taxon>
        <taxon>Pseudomonadati</taxon>
        <taxon>Pseudomonadota</taxon>
        <taxon>Alphaproteobacteria</taxon>
        <taxon>Sphingomonadales</taxon>
        <taxon>Erythrobacteraceae</taxon>
        <taxon>Tsuneonella</taxon>
    </lineage>
</organism>
<evidence type="ECO:0000259" key="7">
    <source>
        <dbReference type="PROSITE" id="PS50110"/>
    </source>
</evidence>
<dbReference type="PANTHER" id="PTHR43214">
    <property type="entry name" value="TWO-COMPONENT RESPONSE REGULATOR"/>
    <property type="match status" value="1"/>
</dbReference>
<protein>
    <submittedName>
        <fullName evidence="8">Response regulator</fullName>
    </submittedName>
</protein>
<evidence type="ECO:0000256" key="2">
    <source>
        <dbReference type="ARBA" id="ARBA00023015"/>
    </source>
</evidence>
<dbReference type="EMBL" id="WTZA01000001">
    <property type="protein sequence ID" value="MXO75114.1"/>
    <property type="molecule type" value="Genomic_DNA"/>
</dbReference>
<dbReference type="InterPro" id="IPR058245">
    <property type="entry name" value="NreC/VraR/RcsB-like_REC"/>
</dbReference>
<dbReference type="Pfam" id="PF00196">
    <property type="entry name" value="GerE"/>
    <property type="match status" value="1"/>
</dbReference>
<dbReference type="Proteomes" id="UP000439522">
    <property type="component" value="Unassembled WGS sequence"/>
</dbReference>
<keyword evidence="3" id="KW-0238">DNA-binding</keyword>
<dbReference type="InterPro" id="IPR001789">
    <property type="entry name" value="Sig_transdc_resp-reg_receiver"/>
</dbReference>
<evidence type="ECO:0000256" key="1">
    <source>
        <dbReference type="ARBA" id="ARBA00022553"/>
    </source>
</evidence>
<evidence type="ECO:0000256" key="3">
    <source>
        <dbReference type="ARBA" id="ARBA00023125"/>
    </source>
</evidence>
<gene>
    <name evidence="8" type="ORF">GRI40_07785</name>
</gene>
<keyword evidence="4" id="KW-0804">Transcription</keyword>
<dbReference type="PANTHER" id="PTHR43214:SF41">
    <property type="entry name" value="NITRATE_NITRITE RESPONSE REGULATOR PROTEIN NARP"/>
    <property type="match status" value="1"/>
</dbReference>
<proteinExistence type="predicted"/>